<gene>
    <name evidence="1" type="primary">ctb</name>
    <name evidence="1" type="ORF">GCM10009430_18670</name>
</gene>
<reference evidence="1 2" key="1">
    <citation type="journal article" date="2019" name="Int. J. Syst. Evol. Microbiol.">
        <title>The Global Catalogue of Microorganisms (GCM) 10K type strain sequencing project: providing services to taxonomists for standard genome sequencing and annotation.</title>
        <authorList>
            <consortium name="The Broad Institute Genomics Platform"/>
            <consortium name="The Broad Institute Genome Sequencing Center for Infectious Disease"/>
            <person name="Wu L."/>
            <person name="Ma J."/>
        </authorList>
    </citation>
    <scope>NUCLEOTIDE SEQUENCE [LARGE SCALE GENOMIC DNA]</scope>
    <source>
        <strain evidence="1 2">JCM 15974</strain>
    </source>
</reference>
<evidence type="ECO:0000313" key="2">
    <source>
        <dbReference type="Proteomes" id="UP001501758"/>
    </source>
</evidence>
<sequence>MNTSAKKDIETRNDIYLIVSCFYEKVKTEKTLGPIFNTIIKNWDEHINTLTDFWETNLLCVSKYKGNPIKKHKIVNTAFNSSITVYHFGIWLQIWFQTIDALYSGEKAETAKRRARKMSTHLLIKMHASQK</sequence>
<keyword evidence="2" id="KW-1185">Reference proteome</keyword>
<dbReference type="InterPro" id="IPR012292">
    <property type="entry name" value="Globin/Proto"/>
</dbReference>
<organism evidence="1 2">
    <name type="scientific">Aquimarina litoralis</name>
    <dbReference type="NCBI Taxonomy" id="584605"/>
    <lineage>
        <taxon>Bacteria</taxon>
        <taxon>Pseudomonadati</taxon>
        <taxon>Bacteroidota</taxon>
        <taxon>Flavobacteriia</taxon>
        <taxon>Flavobacteriales</taxon>
        <taxon>Flavobacteriaceae</taxon>
        <taxon>Aquimarina</taxon>
    </lineage>
</organism>
<dbReference type="SUPFAM" id="SSF46458">
    <property type="entry name" value="Globin-like"/>
    <property type="match status" value="1"/>
</dbReference>
<dbReference type="Gene3D" id="1.10.490.10">
    <property type="entry name" value="Globins"/>
    <property type="match status" value="1"/>
</dbReference>
<accession>A0ABN1IR97</accession>
<dbReference type="CDD" id="cd08916">
    <property type="entry name" value="TrHb3_P"/>
    <property type="match status" value="1"/>
</dbReference>
<protein>
    <submittedName>
        <fullName evidence="1">Truncated hemoglobin Ctb</fullName>
    </submittedName>
</protein>
<dbReference type="EMBL" id="BAAAGE010000002">
    <property type="protein sequence ID" value="GAA0719515.1"/>
    <property type="molecule type" value="Genomic_DNA"/>
</dbReference>
<dbReference type="RefSeq" id="WP_343912062.1">
    <property type="nucleotide sequence ID" value="NZ_BAAAGE010000002.1"/>
</dbReference>
<name>A0ABN1IR97_9FLAO</name>
<dbReference type="Proteomes" id="UP001501758">
    <property type="component" value="Unassembled WGS sequence"/>
</dbReference>
<dbReference type="InterPro" id="IPR009050">
    <property type="entry name" value="Globin-like_sf"/>
</dbReference>
<proteinExistence type="predicted"/>
<comment type="caution">
    <text evidence="1">The sequence shown here is derived from an EMBL/GenBank/DDBJ whole genome shotgun (WGS) entry which is preliminary data.</text>
</comment>
<evidence type="ECO:0000313" key="1">
    <source>
        <dbReference type="EMBL" id="GAA0719515.1"/>
    </source>
</evidence>